<dbReference type="AlphaFoldDB" id="A0A7W8G2M3"/>
<evidence type="ECO:0000313" key="5">
    <source>
        <dbReference type="Proteomes" id="UP000521199"/>
    </source>
</evidence>
<keyword evidence="4" id="KW-0378">Hydrolase</keyword>
<gene>
    <name evidence="4" type="ORF">HNQ52_002415</name>
</gene>
<organism evidence="4 5">
    <name type="scientific">Chiayiivirga flava</name>
    <dbReference type="NCBI Taxonomy" id="659595"/>
    <lineage>
        <taxon>Bacteria</taxon>
        <taxon>Pseudomonadati</taxon>
        <taxon>Pseudomonadota</taxon>
        <taxon>Gammaproteobacteria</taxon>
        <taxon>Lysobacterales</taxon>
        <taxon>Lysobacteraceae</taxon>
        <taxon>Chiayiivirga</taxon>
    </lineage>
</organism>
<evidence type="ECO:0000259" key="3">
    <source>
        <dbReference type="Pfam" id="PF13511"/>
    </source>
</evidence>
<dbReference type="CDD" id="cd12797">
    <property type="entry name" value="M23_peptidase"/>
    <property type="match status" value="1"/>
</dbReference>
<dbReference type="Pfam" id="PF13511">
    <property type="entry name" value="DUF4124"/>
    <property type="match status" value="1"/>
</dbReference>
<dbReference type="InterPro" id="IPR050570">
    <property type="entry name" value="Cell_wall_metabolism_enzyme"/>
</dbReference>
<dbReference type="PANTHER" id="PTHR21666">
    <property type="entry name" value="PEPTIDASE-RELATED"/>
    <property type="match status" value="1"/>
</dbReference>
<dbReference type="SUPFAM" id="SSF51261">
    <property type="entry name" value="Duplicated hybrid motif"/>
    <property type="match status" value="1"/>
</dbReference>
<dbReference type="PANTHER" id="PTHR21666:SF294">
    <property type="entry name" value="PEPTIDASE M23"/>
    <property type="match status" value="1"/>
</dbReference>
<proteinExistence type="predicted"/>
<evidence type="ECO:0000259" key="2">
    <source>
        <dbReference type="Pfam" id="PF01551"/>
    </source>
</evidence>
<accession>A0A7W8G2M3</accession>
<feature type="signal peptide" evidence="1">
    <location>
        <begin position="1"/>
        <end position="18"/>
    </location>
</feature>
<comment type="caution">
    <text evidence="4">The sequence shown here is derived from an EMBL/GenBank/DDBJ whole genome shotgun (WGS) entry which is preliminary data.</text>
</comment>
<evidence type="ECO:0000313" key="4">
    <source>
        <dbReference type="EMBL" id="MBB5208865.1"/>
    </source>
</evidence>
<reference evidence="4 5" key="1">
    <citation type="submission" date="2020-08" db="EMBL/GenBank/DDBJ databases">
        <title>Genomic Encyclopedia of Type Strains, Phase IV (KMG-IV): sequencing the most valuable type-strain genomes for metagenomic binning, comparative biology and taxonomic classification.</title>
        <authorList>
            <person name="Goeker M."/>
        </authorList>
    </citation>
    <scope>NUCLEOTIDE SEQUENCE [LARGE SCALE GENOMIC DNA]</scope>
    <source>
        <strain evidence="4 5">DSM 24163</strain>
    </source>
</reference>
<protein>
    <submittedName>
        <fullName evidence="4">Murein DD-endopeptidase MepM/ murein hydrolase activator NlpD</fullName>
    </submittedName>
</protein>
<evidence type="ECO:0000256" key="1">
    <source>
        <dbReference type="SAM" id="SignalP"/>
    </source>
</evidence>
<dbReference type="InterPro" id="IPR016047">
    <property type="entry name" value="M23ase_b-sheet_dom"/>
</dbReference>
<dbReference type="InterPro" id="IPR011055">
    <property type="entry name" value="Dup_hybrid_motif"/>
</dbReference>
<feature type="domain" description="DUF4124" evidence="3">
    <location>
        <begin position="8"/>
        <end position="51"/>
    </location>
</feature>
<feature type="domain" description="M23ase beta-sheet core" evidence="2">
    <location>
        <begin position="174"/>
        <end position="273"/>
    </location>
</feature>
<keyword evidence="1" id="KW-0732">Signal</keyword>
<feature type="chain" id="PRO_5031077139" evidence="1">
    <location>
        <begin position="19"/>
        <end position="310"/>
    </location>
</feature>
<dbReference type="GO" id="GO:0004222">
    <property type="term" value="F:metalloendopeptidase activity"/>
    <property type="evidence" value="ECO:0007669"/>
    <property type="project" value="TreeGrafter"/>
</dbReference>
<dbReference type="Pfam" id="PF01551">
    <property type="entry name" value="Peptidase_M23"/>
    <property type="match status" value="1"/>
</dbReference>
<name>A0A7W8G2M3_9GAMM</name>
<dbReference type="InterPro" id="IPR025392">
    <property type="entry name" value="DUF4124"/>
</dbReference>
<dbReference type="RefSeq" id="WP_183961414.1">
    <property type="nucleotide sequence ID" value="NZ_JACHHP010000004.1"/>
</dbReference>
<sequence length="310" mass="32540">MRAALALALLLGAGGALAGKVYKYVDADGIVHYTDRKPADDIHADVISVRAEVQDIVALRLDGDGARRRATVANRIAGPVEVELAFTSRDNIVAAPPLPLRAVVPGESERGVATFDSADKRRPASLALQMRAVPGDPSARPQDVDYVLPVAGTGWRIDQGFGGDFSHGECASRYAIDIAVDEGTPVLAARAGVVMQVEDEFEGAGLDLEKFGARANHVRILHDDGSMAVYAHLQPDSVLVRPGRRVAVGHHLGASGNTGYSTGPHLHFAVQVNAGMALEAVPFLLVDAAGALVEIPGATRETRGEASGRK</sequence>
<dbReference type="Proteomes" id="UP000521199">
    <property type="component" value="Unassembled WGS sequence"/>
</dbReference>
<keyword evidence="5" id="KW-1185">Reference proteome</keyword>
<dbReference type="EMBL" id="JACHHP010000004">
    <property type="protein sequence ID" value="MBB5208865.1"/>
    <property type="molecule type" value="Genomic_DNA"/>
</dbReference>
<dbReference type="Gene3D" id="2.70.70.10">
    <property type="entry name" value="Glucose Permease (Domain IIA)"/>
    <property type="match status" value="1"/>
</dbReference>